<name>A0ACB7S439_HYAAI</name>
<accession>A0ACB7S439</accession>
<comment type="caution">
    <text evidence="1">The sequence shown here is derived from an EMBL/GenBank/DDBJ whole genome shotgun (WGS) entry which is preliminary data.</text>
</comment>
<evidence type="ECO:0000313" key="1">
    <source>
        <dbReference type="EMBL" id="KAH6929400.1"/>
    </source>
</evidence>
<keyword evidence="2" id="KW-1185">Reference proteome</keyword>
<reference evidence="1" key="1">
    <citation type="submission" date="2020-05" db="EMBL/GenBank/DDBJ databases">
        <title>Large-scale comparative analyses of tick genomes elucidate their genetic diversity and vector capacities.</title>
        <authorList>
            <person name="Jia N."/>
            <person name="Wang J."/>
            <person name="Shi W."/>
            <person name="Du L."/>
            <person name="Sun Y."/>
            <person name="Zhan W."/>
            <person name="Jiang J."/>
            <person name="Wang Q."/>
            <person name="Zhang B."/>
            <person name="Ji P."/>
            <person name="Sakyi L.B."/>
            <person name="Cui X."/>
            <person name="Yuan T."/>
            <person name="Jiang B."/>
            <person name="Yang W."/>
            <person name="Lam T.T.-Y."/>
            <person name="Chang Q."/>
            <person name="Ding S."/>
            <person name="Wang X."/>
            <person name="Zhu J."/>
            <person name="Ruan X."/>
            <person name="Zhao L."/>
            <person name="Wei J."/>
            <person name="Que T."/>
            <person name="Du C."/>
            <person name="Cheng J."/>
            <person name="Dai P."/>
            <person name="Han X."/>
            <person name="Huang E."/>
            <person name="Gao Y."/>
            <person name="Liu J."/>
            <person name="Shao H."/>
            <person name="Ye R."/>
            <person name="Li L."/>
            <person name="Wei W."/>
            <person name="Wang X."/>
            <person name="Wang C."/>
            <person name="Yang T."/>
            <person name="Huo Q."/>
            <person name="Li W."/>
            <person name="Guo W."/>
            <person name="Chen H."/>
            <person name="Zhou L."/>
            <person name="Ni X."/>
            <person name="Tian J."/>
            <person name="Zhou Y."/>
            <person name="Sheng Y."/>
            <person name="Liu T."/>
            <person name="Pan Y."/>
            <person name="Xia L."/>
            <person name="Li J."/>
            <person name="Zhao F."/>
            <person name="Cao W."/>
        </authorList>
    </citation>
    <scope>NUCLEOTIDE SEQUENCE</scope>
    <source>
        <strain evidence="1">Hyas-2018</strain>
    </source>
</reference>
<evidence type="ECO:0000313" key="2">
    <source>
        <dbReference type="Proteomes" id="UP000821845"/>
    </source>
</evidence>
<dbReference type="Proteomes" id="UP000821845">
    <property type="component" value="Chromosome 6"/>
</dbReference>
<gene>
    <name evidence="1" type="ORF">HPB50_027322</name>
</gene>
<organism evidence="1 2">
    <name type="scientific">Hyalomma asiaticum</name>
    <name type="common">Tick</name>
    <dbReference type="NCBI Taxonomy" id="266040"/>
    <lineage>
        <taxon>Eukaryota</taxon>
        <taxon>Metazoa</taxon>
        <taxon>Ecdysozoa</taxon>
        <taxon>Arthropoda</taxon>
        <taxon>Chelicerata</taxon>
        <taxon>Arachnida</taxon>
        <taxon>Acari</taxon>
        <taxon>Parasitiformes</taxon>
        <taxon>Ixodida</taxon>
        <taxon>Ixodoidea</taxon>
        <taxon>Ixodidae</taxon>
        <taxon>Hyalomminae</taxon>
        <taxon>Hyalomma</taxon>
    </lineage>
</organism>
<proteinExistence type="predicted"/>
<sequence>MGLVVECAVFGVLMALNFGLGLYFSLRRKARAADTTAEVFLGSRALRSFPLAASLVASMISSVSLVGFTAHFYAYGYHLMWHALNTVLMTPLVAVLFLPVFYKLRVTSVFEGGLRGVVWTDCMQLFFILLGPIAVIANVIVDSKSSIGAQRVFHEIDVRKYIANVTFDISHDENVWSSLLASASVSLYRIGLDQVAVQRCMASRSLNDAKR</sequence>
<dbReference type="EMBL" id="CM023486">
    <property type="protein sequence ID" value="KAH6929400.1"/>
    <property type="molecule type" value="Genomic_DNA"/>
</dbReference>
<protein>
    <submittedName>
        <fullName evidence="1">Uncharacterized protein</fullName>
    </submittedName>
</protein>